<dbReference type="Proteomes" id="UP000056209">
    <property type="component" value="Unassembled WGS sequence"/>
</dbReference>
<evidence type="ECO:0000313" key="1">
    <source>
        <dbReference type="EMBL" id="GAQ23959.1"/>
    </source>
</evidence>
<dbReference type="AlphaFoldDB" id="A0A100HQS0"/>
<protein>
    <submittedName>
        <fullName evidence="1">Uncharacterized protein</fullName>
    </submittedName>
</protein>
<accession>A0A100HQS0</accession>
<name>A0A100HQS0_9DEIO</name>
<comment type="caution">
    <text evidence="1">The sequence shown here is derived from an EMBL/GenBank/DDBJ whole genome shotgun (WGS) entry which is preliminary data.</text>
</comment>
<dbReference type="EMBL" id="BCMS01000006">
    <property type="protein sequence ID" value="GAQ23959.1"/>
    <property type="molecule type" value="Genomic_DNA"/>
</dbReference>
<proteinExistence type="predicted"/>
<gene>
    <name evidence="1" type="ORF">DEIGR_400092</name>
</gene>
<reference evidence="2" key="1">
    <citation type="submission" date="2015-11" db="EMBL/GenBank/DDBJ databases">
        <title>Draft Genome Sequence of the Radioresistant Bacterium Deinococcus grandis, Isolated from Freshwater Fish in Japan.</title>
        <authorList>
            <person name="Satoh K."/>
            <person name="Onodera T."/>
            <person name="Omoso K."/>
            <person name="Takeda-Yano K."/>
            <person name="Katayama T."/>
            <person name="Oono Y."/>
            <person name="Narumi I."/>
        </authorList>
    </citation>
    <scope>NUCLEOTIDE SEQUENCE [LARGE SCALE GENOMIC DNA]</scope>
    <source>
        <strain evidence="2">ATCC 43672</strain>
    </source>
</reference>
<dbReference type="RefSeq" id="WP_058980154.1">
    <property type="nucleotide sequence ID" value="NZ_BCMS01000006.1"/>
</dbReference>
<sequence>MSTARPIVFTGPRVQQILDGTKTQTRRILTALPGMGTITEFGPSRTPGFDWTFRDRRMSWHDVTHAELLDLCPMGRAGDHLWVKEAFLPDPSADSDAWDSLPAGYLGWSDRRRASEVPASLRTTESVLYAASWTGHALRWTSPRFMPRWASRITLEILTVRVQRLQDLSDADALAEGITVERAQASLGEPVAAFSQQWEELHGPGSWDANPYLFAVEFRRVTA</sequence>
<organism evidence="1 2">
    <name type="scientific">Deinococcus grandis</name>
    <dbReference type="NCBI Taxonomy" id="57498"/>
    <lineage>
        <taxon>Bacteria</taxon>
        <taxon>Thermotogati</taxon>
        <taxon>Deinococcota</taxon>
        <taxon>Deinococci</taxon>
        <taxon>Deinococcales</taxon>
        <taxon>Deinococcaceae</taxon>
        <taxon>Deinococcus</taxon>
    </lineage>
</organism>
<evidence type="ECO:0000313" key="2">
    <source>
        <dbReference type="Proteomes" id="UP000056209"/>
    </source>
</evidence>
<dbReference type="OrthoDB" id="72471at2"/>
<keyword evidence="2" id="KW-1185">Reference proteome</keyword>